<reference evidence="2 3" key="1">
    <citation type="journal article" date="2012" name="Genome Biol.">
        <title>The genome of the polar eukaryotic microalga coccomyxa subellipsoidea reveals traits of cold adaptation.</title>
        <authorList>
            <person name="Blanc G."/>
            <person name="Agarkova I."/>
            <person name="Grimwood J."/>
            <person name="Kuo A."/>
            <person name="Brueggeman A."/>
            <person name="Dunigan D."/>
            <person name="Gurnon J."/>
            <person name="Ladunga I."/>
            <person name="Lindquist E."/>
            <person name="Lucas S."/>
            <person name="Pangilinan J."/>
            <person name="Proschold T."/>
            <person name="Salamov A."/>
            <person name="Schmutz J."/>
            <person name="Weeks D."/>
            <person name="Yamada T."/>
            <person name="Claverie J.M."/>
            <person name="Grigoriev I."/>
            <person name="Van Etten J."/>
            <person name="Lomsadze A."/>
            <person name="Borodovsky M."/>
        </authorList>
    </citation>
    <scope>NUCLEOTIDE SEQUENCE [LARGE SCALE GENOMIC DNA]</scope>
    <source>
        <strain evidence="2 3">C-169</strain>
    </source>
</reference>
<dbReference type="KEGG" id="csl:COCSUDRAFT_63514"/>
<name>I0YXN0_COCSC</name>
<evidence type="ECO:0000313" key="3">
    <source>
        <dbReference type="Proteomes" id="UP000007264"/>
    </source>
</evidence>
<dbReference type="EMBL" id="AGSI01000008">
    <property type="protein sequence ID" value="EIE23149.1"/>
    <property type="molecule type" value="Genomic_DNA"/>
</dbReference>
<dbReference type="InterPro" id="IPR016181">
    <property type="entry name" value="Acyl_CoA_acyltransferase"/>
</dbReference>
<dbReference type="OrthoDB" id="249099at2759"/>
<sequence>MLIQTAKLDLERQVVRALESKQKASRQARLLLLDRQADDMRAELAALREGRQRRIVPRISAVEKAQQLSLQKRRKCACLVAESVADKTLVGCAFTSLVAPEALLPPPWPTTKPLRFYMSNLGVLQSHRRRGVALALLKACETLGGGRRVFGCTLKQTMLALMPSTRQQSAHKGAEVALDDLQIEGAVRDRDKVFVWDAVTMKSKEDQ</sequence>
<comment type="caution">
    <text evidence="2">The sequence shown here is derived from an EMBL/GenBank/DDBJ whole genome shotgun (WGS) entry which is preliminary data.</text>
</comment>
<dbReference type="GO" id="GO:0016747">
    <property type="term" value="F:acyltransferase activity, transferring groups other than amino-acyl groups"/>
    <property type="evidence" value="ECO:0007669"/>
    <property type="project" value="InterPro"/>
</dbReference>
<dbReference type="SUPFAM" id="SSF55729">
    <property type="entry name" value="Acyl-CoA N-acyltransferases (Nat)"/>
    <property type="match status" value="1"/>
</dbReference>
<feature type="domain" description="N-acetyltransferase" evidence="1">
    <location>
        <begin position="71"/>
        <end position="147"/>
    </location>
</feature>
<organism evidence="2 3">
    <name type="scientific">Coccomyxa subellipsoidea (strain C-169)</name>
    <name type="common">Green microalga</name>
    <dbReference type="NCBI Taxonomy" id="574566"/>
    <lineage>
        <taxon>Eukaryota</taxon>
        <taxon>Viridiplantae</taxon>
        <taxon>Chlorophyta</taxon>
        <taxon>core chlorophytes</taxon>
        <taxon>Trebouxiophyceae</taxon>
        <taxon>Trebouxiophyceae incertae sedis</taxon>
        <taxon>Coccomyxaceae</taxon>
        <taxon>Coccomyxa</taxon>
        <taxon>Coccomyxa subellipsoidea</taxon>
    </lineage>
</organism>
<proteinExistence type="predicted"/>
<dbReference type="RefSeq" id="XP_005647693.1">
    <property type="nucleotide sequence ID" value="XM_005647636.1"/>
</dbReference>
<protein>
    <recommendedName>
        <fullName evidence="1">N-acetyltransferase domain-containing protein</fullName>
    </recommendedName>
</protein>
<accession>I0YXN0</accession>
<keyword evidence="3" id="KW-1185">Reference proteome</keyword>
<dbReference type="Gene3D" id="3.40.630.30">
    <property type="match status" value="1"/>
</dbReference>
<dbReference type="Pfam" id="PF00583">
    <property type="entry name" value="Acetyltransf_1"/>
    <property type="match status" value="1"/>
</dbReference>
<dbReference type="GeneID" id="17041137"/>
<gene>
    <name evidence="2" type="ORF">COCSUDRAFT_63514</name>
</gene>
<dbReference type="InterPro" id="IPR000182">
    <property type="entry name" value="GNAT_dom"/>
</dbReference>
<evidence type="ECO:0000313" key="2">
    <source>
        <dbReference type="EMBL" id="EIE23149.1"/>
    </source>
</evidence>
<evidence type="ECO:0000259" key="1">
    <source>
        <dbReference type="Pfam" id="PF00583"/>
    </source>
</evidence>
<dbReference type="Proteomes" id="UP000007264">
    <property type="component" value="Unassembled WGS sequence"/>
</dbReference>
<dbReference type="CDD" id="cd04301">
    <property type="entry name" value="NAT_SF"/>
    <property type="match status" value="1"/>
</dbReference>
<dbReference type="AlphaFoldDB" id="I0YXN0"/>